<accession>A0A2T5LN10</accession>
<dbReference type="RefSeq" id="XP_040749049.1">
    <property type="nucleotide sequence ID" value="XM_040892949.1"/>
</dbReference>
<dbReference type="VEuPathDB" id="FungiDB:P175DRAFT_0371907"/>
<sequence length="132" mass="14440">MDFVSETIGGWVVASTTILSVITISLPSFSTFNKACALFFCKCQNFYLLPRGHTTPNLALVTTTYSTSMVINHPPSPKPPHLLQQNPTQKCRPPAPKVKQAPAGATYTAATQSRPHNKYSWTTIEARSVLCT</sequence>
<comment type="caution">
    <text evidence="2">The sequence shown here is derived from an EMBL/GenBank/DDBJ whole genome shotgun (WGS) entry which is preliminary data.</text>
</comment>
<organism evidence="2 3">
    <name type="scientific">Aspergillus ochraceoroseus IBT 24754</name>
    <dbReference type="NCBI Taxonomy" id="1392256"/>
    <lineage>
        <taxon>Eukaryota</taxon>
        <taxon>Fungi</taxon>
        <taxon>Dikarya</taxon>
        <taxon>Ascomycota</taxon>
        <taxon>Pezizomycotina</taxon>
        <taxon>Eurotiomycetes</taxon>
        <taxon>Eurotiomycetidae</taxon>
        <taxon>Eurotiales</taxon>
        <taxon>Aspergillaceae</taxon>
        <taxon>Aspergillus</taxon>
        <taxon>Aspergillus subgen. Nidulantes</taxon>
    </lineage>
</organism>
<evidence type="ECO:0000256" key="1">
    <source>
        <dbReference type="SAM" id="MobiDB-lite"/>
    </source>
</evidence>
<dbReference type="AlphaFoldDB" id="A0A2T5LN10"/>
<dbReference type="GeneID" id="63809831"/>
<protein>
    <submittedName>
        <fullName evidence="2">Uncharacterized protein</fullName>
    </submittedName>
</protein>
<gene>
    <name evidence="2" type="ORF">P175DRAFT_0371907</name>
</gene>
<evidence type="ECO:0000313" key="2">
    <source>
        <dbReference type="EMBL" id="PTU17657.1"/>
    </source>
</evidence>
<reference evidence="2 3" key="1">
    <citation type="journal article" date="2018" name="Proc. Natl. Acad. Sci. U.S.A.">
        <title>Linking secondary metabolites to gene clusters through genome sequencing of six diverse Aspergillus species.</title>
        <authorList>
            <person name="Kaerboelling I."/>
            <person name="Vesth T.C."/>
            <person name="Frisvad J.C."/>
            <person name="Nybo J.L."/>
            <person name="Theobald S."/>
            <person name="Kuo A."/>
            <person name="Bowyer P."/>
            <person name="Matsuda Y."/>
            <person name="Mondo S."/>
            <person name="Lyhne E.K."/>
            <person name="Kogle M.E."/>
            <person name="Clum A."/>
            <person name="Lipzen A."/>
            <person name="Salamov A."/>
            <person name="Ngan C.Y."/>
            <person name="Daum C."/>
            <person name="Chiniquy J."/>
            <person name="Barry K."/>
            <person name="LaButti K."/>
            <person name="Haridas S."/>
            <person name="Simmons B.A."/>
            <person name="Magnuson J.K."/>
            <person name="Mortensen U.H."/>
            <person name="Larsen T.O."/>
            <person name="Grigoriev I.V."/>
            <person name="Baker S.E."/>
            <person name="Andersen M.R."/>
        </authorList>
    </citation>
    <scope>NUCLEOTIDE SEQUENCE [LARGE SCALE GENOMIC DNA]</scope>
    <source>
        <strain evidence="2 3">IBT 24754</strain>
    </source>
</reference>
<proteinExistence type="predicted"/>
<dbReference type="EMBL" id="MSFN02000009">
    <property type="protein sequence ID" value="PTU17657.1"/>
    <property type="molecule type" value="Genomic_DNA"/>
</dbReference>
<name>A0A2T5LN10_9EURO</name>
<dbReference type="Proteomes" id="UP000244073">
    <property type="component" value="Unassembled WGS sequence"/>
</dbReference>
<feature type="region of interest" description="Disordered" evidence="1">
    <location>
        <begin position="76"/>
        <end position="100"/>
    </location>
</feature>
<evidence type="ECO:0000313" key="3">
    <source>
        <dbReference type="Proteomes" id="UP000244073"/>
    </source>
</evidence>